<accession>A0A238J2J8</accession>
<dbReference type="AlphaFoldDB" id="A0A238J2J8"/>
<evidence type="ECO:0000313" key="2">
    <source>
        <dbReference type="Proteomes" id="UP000201838"/>
    </source>
</evidence>
<gene>
    <name evidence="1" type="ORF">BOA8489_02577</name>
</gene>
<reference evidence="2" key="1">
    <citation type="submission" date="2017-05" db="EMBL/GenBank/DDBJ databases">
        <authorList>
            <person name="Rodrigo-Torres L."/>
            <person name="Arahal R. D."/>
            <person name="Lucena T."/>
        </authorList>
    </citation>
    <scope>NUCLEOTIDE SEQUENCE [LARGE SCALE GENOMIC DNA]</scope>
    <source>
        <strain evidence="2">CECT 8489</strain>
    </source>
</reference>
<keyword evidence="2" id="KW-1185">Reference proteome</keyword>
<proteinExistence type="predicted"/>
<name>A0A238J2J8_9RHOB</name>
<dbReference type="EMBL" id="FXXQ01000008">
    <property type="protein sequence ID" value="SMX24452.1"/>
    <property type="molecule type" value="Genomic_DNA"/>
</dbReference>
<organism evidence="1 2">
    <name type="scientific">Boseongicola aestuarii</name>
    <dbReference type="NCBI Taxonomy" id="1470561"/>
    <lineage>
        <taxon>Bacteria</taxon>
        <taxon>Pseudomonadati</taxon>
        <taxon>Pseudomonadota</taxon>
        <taxon>Alphaproteobacteria</taxon>
        <taxon>Rhodobacterales</taxon>
        <taxon>Paracoccaceae</taxon>
        <taxon>Boseongicola</taxon>
    </lineage>
</organism>
<protein>
    <submittedName>
        <fullName evidence="1">Uncharacterized protein</fullName>
    </submittedName>
</protein>
<sequence length="85" mass="9449">MEVHGVDMTREAYRVSTPVNGVDVMGYVPEGLVMEMLGINRRPGHGEVYAWLETHFASVEGALNKRYSGGVPKRPFDRITLAEEA</sequence>
<evidence type="ECO:0000313" key="1">
    <source>
        <dbReference type="EMBL" id="SMX24452.1"/>
    </source>
</evidence>
<dbReference type="Proteomes" id="UP000201838">
    <property type="component" value="Unassembled WGS sequence"/>
</dbReference>